<dbReference type="AlphaFoldDB" id="A0AAV2HNI9"/>
<evidence type="ECO:0000313" key="15">
    <source>
        <dbReference type="Proteomes" id="UP001497497"/>
    </source>
</evidence>
<dbReference type="GO" id="GO:0005975">
    <property type="term" value="P:carbohydrate metabolic process"/>
    <property type="evidence" value="ECO:0007669"/>
    <property type="project" value="InterPro"/>
</dbReference>
<keyword evidence="8 11" id="KW-1133">Transmembrane helix</keyword>
<evidence type="ECO:0000256" key="1">
    <source>
        <dbReference type="ARBA" id="ARBA00004606"/>
    </source>
</evidence>
<evidence type="ECO:0000259" key="12">
    <source>
        <dbReference type="Pfam" id="PF02709"/>
    </source>
</evidence>
<evidence type="ECO:0000256" key="7">
    <source>
        <dbReference type="ARBA" id="ARBA00022968"/>
    </source>
</evidence>
<evidence type="ECO:0000256" key="11">
    <source>
        <dbReference type="RuleBase" id="RU368121"/>
    </source>
</evidence>
<comment type="caution">
    <text evidence="14">The sequence shown here is derived from an EMBL/GenBank/DDBJ whole genome shotgun (WGS) entry which is preliminary data.</text>
</comment>
<feature type="transmembrane region" description="Helical" evidence="11">
    <location>
        <begin position="12"/>
        <end position="34"/>
    </location>
</feature>
<gene>
    <name evidence="14" type="ORF">GSLYS_00009362001</name>
</gene>
<accession>A0AAV2HNI9</accession>
<evidence type="ECO:0000256" key="2">
    <source>
        <dbReference type="ARBA" id="ARBA00004922"/>
    </source>
</evidence>
<dbReference type="Gene3D" id="3.90.550.10">
    <property type="entry name" value="Spore Coat Polysaccharide Biosynthesis Protein SpsA, Chain A"/>
    <property type="match status" value="1"/>
</dbReference>
<feature type="domain" description="Galactosyltransferase N-terminal" evidence="13">
    <location>
        <begin position="61"/>
        <end position="148"/>
    </location>
</feature>
<dbReference type="GO" id="GO:0005794">
    <property type="term" value="C:Golgi apparatus"/>
    <property type="evidence" value="ECO:0007669"/>
    <property type="project" value="TreeGrafter"/>
</dbReference>
<organism evidence="14 15">
    <name type="scientific">Lymnaea stagnalis</name>
    <name type="common">Great pond snail</name>
    <name type="synonym">Helix stagnalis</name>
    <dbReference type="NCBI Taxonomy" id="6523"/>
    <lineage>
        <taxon>Eukaryota</taxon>
        <taxon>Metazoa</taxon>
        <taxon>Spiralia</taxon>
        <taxon>Lophotrochozoa</taxon>
        <taxon>Mollusca</taxon>
        <taxon>Gastropoda</taxon>
        <taxon>Heterobranchia</taxon>
        <taxon>Euthyneura</taxon>
        <taxon>Panpulmonata</taxon>
        <taxon>Hygrophila</taxon>
        <taxon>Lymnaeoidea</taxon>
        <taxon>Lymnaeidae</taxon>
        <taxon>Lymnaea</taxon>
    </lineage>
</organism>
<comment type="subcellular location">
    <subcellularLocation>
        <location evidence="1">Membrane</location>
        <topology evidence="1">Single-pass type II membrane protein</topology>
    </subcellularLocation>
</comment>
<keyword evidence="4 11" id="KW-0328">Glycosyltransferase</keyword>
<dbReference type="PANTHER" id="PTHR19300">
    <property type="entry name" value="BETA-1,4-GALACTOSYLTRANSFERASE"/>
    <property type="match status" value="1"/>
</dbReference>
<sequence>MAKLIRRLPIFLILKVGILSTFLFAIIWGFLITFDKDVLGMSSCKCPTHDYETISDTRKKALSNHRLCILVPFRERFEELMEFAPHMKEFLNNQHVDYKIVVVNQLDKYRFNRASLINAGFLETRSECDYVAMHDVDLLPLSNELVYAFPEEGQPLHLAAPHLHPIYHYKNYAGGILLMQSSDFEKLNGLSNKYWGWGREDDEFFVRMKKAKFTITRPGNLTTGYKSFRHVHDRRKRPRDYNRYFNQSEKTRRLDRETGVTTVKYAVDNVKELIIDGAPVTFINIYLECNVDATPWCLQLEDHEFYMKGLEEKNKLKDIKTEKT</sequence>
<keyword evidence="9 11" id="KW-0472">Membrane</keyword>
<comment type="function">
    <text evidence="11">Catalyses the transfer of galactose onto proteins or lipids.</text>
</comment>
<reference evidence="14 15" key="1">
    <citation type="submission" date="2024-04" db="EMBL/GenBank/DDBJ databases">
        <authorList>
            <consortium name="Genoscope - CEA"/>
            <person name="William W."/>
        </authorList>
    </citation>
    <scope>NUCLEOTIDE SEQUENCE [LARGE SCALE GENOMIC DNA]</scope>
</reference>
<evidence type="ECO:0000256" key="3">
    <source>
        <dbReference type="ARBA" id="ARBA00005735"/>
    </source>
</evidence>
<dbReference type="SUPFAM" id="SSF53448">
    <property type="entry name" value="Nucleotide-diphospho-sugar transferases"/>
    <property type="match status" value="1"/>
</dbReference>
<dbReference type="PRINTS" id="PR02050">
    <property type="entry name" value="B14GALTRFASE"/>
</dbReference>
<keyword evidence="6 11" id="KW-0812">Transmembrane</keyword>
<dbReference type="InterPro" id="IPR027995">
    <property type="entry name" value="Galactosyl_T_N"/>
</dbReference>
<dbReference type="GO" id="GO:0016020">
    <property type="term" value="C:membrane"/>
    <property type="evidence" value="ECO:0007669"/>
    <property type="project" value="UniProtKB-SubCell"/>
</dbReference>
<dbReference type="InterPro" id="IPR029044">
    <property type="entry name" value="Nucleotide-diphossugar_trans"/>
</dbReference>
<evidence type="ECO:0000256" key="6">
    <source>
        <dbReference type="ARBA" id="ARBA00022692"/>
    </source>
</evidence>
<dbReference type="Pfam" id="PF02709">
    <property type="entry name" value="Glyco_transf_7C"/>
    <property type="match status" value="1"/>
</dbReference>
<keyword evidence="5 11" id="KW-0808">Transferase</keyword>
<dbReference type="Pfam" id="PF13733">
    <property type="entry name" value="Glyco_transf_7N"/>
    <property type="match status" value="1"/>
</dbReference>
<dbReference type="GO" id="GO:0008378">
    <property type="term" value="F:galactosyltransferase activity"/>
    <property type="evidence" value="ECO:0007669"/>
    <property type="project" value="TreeGrafter"/>
</dbReference>
<keyword evidence="15" id="KW-1185">Reference proteome</keyword>
<dbReference type="EC" id="2.4.1.-" evidence="11"/>
<dbReference type="EMBL" id="CAXITT010000201">
    <property type="protein sequence ID" value="CAL1535402.1"/>
    <property type="molecule type" value="Genomic_DNA"/>
</dbReference>
<keyword evidence="7 11" id="KW-0735">Signal-anchor</keyword>
<keyword evidence="10 11" id="KW-0325">Glycoprotein</keyword>
<dbReference type="PANTHER" id="PTHR19300:SF30">
    <property type="entry name" value="BETA-1,4-GALACTOSYLTRANSFERASE 7"/>
    <property type="match status" value="1"/>
</dbReference>
<dbReference type="InterPro" id="IPR003859">
    <property type="entry name" value="Galactosyl_T"/>
</dbReference>
<evidence type="ECO:0000256" key="9">
    <source>
        <dbReference type="ARBA" id="ARBA00023136"/>
    </source>
</evidence>
<name>A0AAV2HNI9_LYMST</name>
<evidence type="ECO:0000256" key="10">
    <source>
        <dbReference type="ARBA" id="ARBA00023180"/>
    </source>
</evidence>
<evidence type="ECO:0000313" key="14">
    <source>
        <dbReference type="EMBL" id="CAL1535402.1"/>
    </source>
</evidence>
<comment type="similarity">
    <text evidence="3 11">Belongs to the glycosyltransferase 7 family.</text>
</comment>
<evidence type="ECO:0000256" key="5">
    <source>
        <dbReference type="ARBA" id="ARBA00022679"/>
    </source>
</evidence>
<proteinExistence type="inferred from homology"/>
<evidence type="ECO:0000256" key="8">
    <source>
        <dbReference type="ARBA" id="ARBA00022989"/>
    </source>
</evidence>
<comment type="pathway">
    <text evidence="2 11">Protein modification; protein glycosylation.</text>
</comment>
<evidence type="ECO:0000259" key="13">
    <source>
        <dbReference type="Pfam" id="PF13733"/>
    </source>
</evidence>
<feature type="domain" description="Galactosyltransferase C-terminal" evidence="12">
    <location>
        <begin position="155"/>
        <end position="230"/>
    </location>
</feature>
<dbReference type="InterPro" id="IPR027791">
    <property type="entry name" value="Galactosyl_T_C"/>
</dbReference>
<dbReference type="Proteomes" id="UP001497497">
    <property type="component" value="Unassembled WGS sequence"/>
</dbReference>
<protein>
    <recommendedName>
        <fullName evidence="11">Beta-1,4-galactosyltransferase</fullName>
        <ecNumber evidence="11">2.4.1.-</ecNumber>
    </recommendedName>
</protein>
<evidence type="ECO:0000256" key="4">
    <source>
        <dbReference type="ARBA" id="ARBA00022676"/>
    </source>
</evidence>